<feature type="transmembrane region" description="Helical" evidence="1">
    <location>
        <begin position="148"/>
        <end position="168"/>
    </location>
</feature>
<dbReference type="OrthoDB" id="2124888at2759"/>
<dbReference type="EMBL" id="JANBTX010000025">
    <property type="protein sequence ID" value="KAJ2689430.1"/>
    <property type="molecule type" value="Genomic_DNA"/>
</dbReference>
<protein>
    <recommendedName>
        <fullName evidence="4">DUF962 domain-containing protein</fullName>
    </recommendedName>
</protein>
<dbReference type="PANTHER" id="PTHR28026">
    <property type="entry name" value="DUF962 DOMAIN PROTEIN (AFU_ORTHOLOGUE AFUA_8G05310)"/>
    <property type="match status" value="1"/>
</dbReference>
<comment type="caution">
    <text evidence="2">The sequence shown here is derived from an EMBL/GenBank/DDBJ whole genome shotgun (WGS) entry which is preliminary data.</text>
</comment>
<dbReference type="GO" id="GO:0046521">
    <property type="term" value="P:sphingoid catabolic process"/>
    <property type="evidence" value="ECO:0007669"/>
    <property type="project" value="TreeGrafter"/>
</dbReference>
<keyword evidence="1" id="KW-0812">Transmembrane</keyword>
<reference evidence="2" key="1">
    <citation type="submission" date="2022-07" db="EMBL/GenBank/DDBJ databases">
        <title>Phylogenomic reconstructions and comparative analyses of Kickxellomycotina fungi.</title>
        <authorList>
            <person name="Reynolds N.K."/>
            <person name="Stajich J.E."/>
            <person name="Barry K."/>
            <person name="Grigoriev I.V."/>
            <person name="Crous P."/>
            <person name="Smith M.E."/>
        </authorList>
    </citation>
    <scope>NUCLEOTIDE SEQUENCE</scope>
    <source>
        <strain evidence="2">CBS 109367</strain>
    </source>
</reference>
<evidence type="ECO:0008006" key="4">
    <source>
        <dbReference type="Google" id="ProtNLM"/>
    </source>
</evidence>
<dbReference type="PANTHER" id="PTHR28026:SF9">
    <property type="entry name" value="2-HYDROXY-PALMITIC ACID DIOXYGENASE MPO1"/>
    <property type="match status" value="1"/>
</dbReference>
<dbReference type="AlphaFoldDB" id="A0A9W8GHV0"/>
<sequence length="203" mass="22699">MFDLKTEYPKYGEYHANKVNVAIHMLFVPTIMWCTLGLVTWLTPHELFTYPAPIDALLSGLPGPTPLANATVLAMLGFITFYMILEPLAGLLTVPIIYTFLVTSQQVVLEAPNGIQIVLGVFVFAWIAQFVGHGVFEKRAPALLDNLVQALVMAPFFVFLEVLFACGYRPDLHRVLRSEVGVRILAFRHQQRHKATKTAKATE</sequence>
<dbReference type="Proteomes" id="UP001151516">
    <property type="component" value="Unassembled WGS sequence"/>
</dbReference>
<proteinExistence type="predicted"/>
<accession>A0A9W8GHV0</accession>
<keyword evidence="1" id="KW-0472">Membrane</keyword>
<keyword evidence="1" id="KW-1133">Transmembrane helix</keyword>
<gene>
    <name evidence="2" type="ORF">IWW39_001455</name>
</gene>
<evidence type="ECO:0000313" key="3">
    <source>
        <dbReference type="Proteomes" id="UP001151516"/>
    </source>
</evidence>
<dbReference type="GO" id="GO:0016020">
    <property type="term" value="C:membrane"/>
    <property type="evidence" value="ECO:0007669"/>
    <property type="project" value="GOC"/>
</dbReference>
<evidence type="ECO:0000313" key="2">
    <source>
        <dbReference type="EMBL" id="KAJ2689430.1"/>
    </source>
</evidence>
<evidence type="ECO:0000256" key="1">
    <source>
        <dbReference type="SAM" id="Phobius"/>
    </source>
</evidence>
<dbReference type="InterPro" id="IPR009305">
    <property type="entry name" value="Mpo1-like"/>
</dbReference>
<feature type="transmembrane region" description="Helical" evidence="1">
    <location>
        <begin position="72"/>
        <end position="102"/>
    </location>
</feature>
<dbReference type="GO" id="GO:0005783">
    <property type="term" value="C:endoplasmic reticulum"/>
    <property type="evidence" value="ECO:0007669"/>
    <property type="project" value="TreeGrafter"/>
</dbReference>
<feature type="transmembrane region" description="Helical" evidence="1">
    <location>
        <begin position="21"/>
        <end position="42"/>
    </location>
</feature>
<keyword evidence="3" id="KW-1185">Reference proteome</keyword>
<name>A0A9W8GHV0_9FUNG</name>
<dbReference type="Pfam" id="PF06127">
    <property type="entry name" value="Mpo1-like"/>
    <property type="match status" value="1"/>
</dbReference>
<organism evidence="2 3">
    <name type="scientific">Coemansia spiralis</name>
    <dbReference type="NCBI Taxonomy" id="417178"/>
    <lineage>
        <taxon>Eukaryota</taxon>
        <taxon>Fungi</taxon>
        <taxon>Fungi incertae sedis</taxon>
        <taxon>Zoopagomycota</taxon>
        <taxon>Kickxellomycotina</taxon>
        <taxon>Kickxellomycetes</taxon>
        <taxon>Kickxellales</taxon>
        <taxon>Kickxellaceae</taxon>
        <taxon>Coemansia</taxon>
    </lineage>
</organism>
<feature type="transmembrane region" description="Helical" evidence="1">
    <location>
        <begin position="114"/>
        <end position="136"/>
    </location>
</feature>